<name>A0ABD1E7A5_HYPHA</name>
<keyword evidence="3" id="KW-1185">Reference proteome</keyword>
<dbReference type="EMBL" id="JBDJPC010000011">
    <property type="protein sequence ID" value="KAL1489589.1"/>
    <property type="molecule type" value="Genomic_DNA"/>
</dbReference>
<protein>
    <submittedName>
        <fullName evidence="2">Uncharacterized protein</fullName>
    </submittedName>
</protein>
<organism evidence="2 3">
    <name type="scientific">Hypothenemus hampei</name>
    <name type="common">Coffee berry borer</name>
    <dbReference type="NCBI Taxonomy" id="57062"/>
    <lineage>
        <taxon>Eukaryota</taxon>
        <taxon>Metazoa</taxon>
        <taxon>Ecdysozoa</taxon>
        <taxon>Arthropoda</taxon>
        <taxon>Hexapoda</taxon>
        <taxon>Insecta</taxon>
        <taxon>Pterygota</taxon>
        <taxon>Neoptera</taxon>
        <taxon>Endopterygota</taxon>
        <taxon>Coleoptera</taxon>
        <taxon>Polyphaga</taxon>
        <taxon>Cucujiformia</taxon>
        <taxon>Curculionidae</taxon>
        <taxon>Scolytinae</taxon>
        <taxon>Hypothenemus</taxon>
    </lineage>
</organism>
<evidence type="ECO:0000256" key="1">
    <source>
        <dbReference type="SAM" id="MobiDB-lite"/>
    </source>
</evidence>
<evidence type="ECO:0000313" key="3">
    <source>
        <dbReference type="Proteomes" id="UP001566132"/>
    </source>
</evidence>
<feature type="region of interest" description="Disordered" evidence="1">
    <location>
        <begin position="50"/>
        <end position="77"/>
    </location>
</feature>
<accession>A0ABD1E7A5</accession>
<sequence length="77" mass="8764">MDKWLIKKKNETKELEALPSTSTRKEIESQAVSLKLIDLENTESIEIVHQLESDDSDSSDHLLPPSKKMKNLDGDQN</sequence>
<proteinExistence type="predicted"/>
<gene>
    <name evidence="2" type="ORF">ABEB36_013538</name>
</gene>
<dbReference type="Proteomes" id="UP001566132">
    <property type="component" value="Unassembled WGS sequence"/>
</dbReference>
<comment type="caution">
    <text evidence="2">The sequence shown here is derived from an EMBL/GenBank/DDBJ whole genome shotgun (WGS) entry which is preliminary data.</text>
</comment>
<evidence type="ECO:0000313" key="2">
    <source>
        <dbReference type="EMBL" id="KAL1489589.1"/>
    </source>
</evidence>
<dbReference type="AlphaFoldDB" id="A0ABD1E7A5"/>
<reference evidence="2 3" key="1">
    <citation type="submission" date="2024-05" db="EMBL/GenBank/DDBJ databases">
        <title>Genetic variation in Jamaican populations of the coffee berry borer (Hypothenemus hampei).</title>
        <authorList>
            <person name="Errbii M."/>
            <person name="Myrie A."/>
        </authorList>
    </citation>
    <scope>NUCLEOTIDE SEQUENCE [LARGE SCALE GENOMIC DNA]</scope>
    <source>
        <strain evidence="2">JA-Hopewell-2020-01-JO</strain>
        <tissue evidence="2">Whole body</tissue>
    </source>
</reference>